<dbReference type="AlphaFoldDB" id="A0A5J5DC49"/>
<feature type="non-terminal residue" evidence="2">
    <location>
        <position position="189"/>
    </location>
</feature>
<keyword evidence="3" id="KW-1185">Reference proteome</keyword>
<sequence length="189" mass="21156">MLQIAADLQSASSLFNTGQPGTDQPVRRATYPAGKRESCPLSSSSRARCRFFHFWWDLRGPADRDSPWIRSAESCSCVISFSRRCQPSLVPVLPWIGSGWTWRTPPAGLGSDCRCGLPPAPHDPPQPHPERRCFRSSALLQKKGNHDIQQLVIEMPKVSELDPTLLSSFKVFCHAAKTLILKRNEICQM</sequence>
<evidence type="ECO:0000313" key="3">
    <source>
        <dbReference type="Proteomes" id="UP000327493"/>
    </source>
</evidence>
<organism evidence="2 3">
    <name type="scientific">Etheostoma spectabile</name>
    <name type="common">orangethroat darter</name>
    <dbReference type="NCBI Taxonomy" id="54343"/>
    <lineage>
        <taxon>Eukaryota</taxon>
        <taxon>Metazoa</taxon>
        <taxon>Chordata</taxon>
        <taxon>Craniata</taxon>
        <taxon>Vertebrata</taxon>
        <taxon>Euteleostomi</taxon>
        <taxon>Actinopterygii</taxon>
        <taxon>Neopterygii</taxon>
        <taxon>Teleostei</taxon>
        <taxon>Neoteleostei</taxon>
        <taxon>Acanthomorphata</taxon>
        <taxon>Eupercaria</taxon>
        <taxon>Perciformes</taxon>
        <taxon>Percoidei</taxon>
        <taxon>Percidae</taxon>
        <taxon>Etheostomatinae</taxon>
        <taxon>Etheostoma</taxon>
    </lineage>
</organism>
<gene>
    <name evidence="2" type="ORF">FQN60_014329</name>
</gene>
<protein>
    <submittedName>
        <fullName evidence="2">Uncharacterized protein</fullName>
    </submittedName>
</protein>
<reference evidence="2 3" key="1">
    <citation type="submission" date="2019-08" db="EMBL/GenBank/DDBJ databases">
        <title>A chromosome-level genome assembly, high-density linkage maps, and genome scans reveal the genomic architecture of hybrid incompatibilities underlying speciation via character displacement in darters (Percidae: Etheostominae).</title>
        <authorList>
            <person name="Moran R.L."/>
            <person name="Catchen J.M."/>
            <person name="Fuller R.C."/>
        </authorList>
    </citation>
    <scope>NUCLEOTIDE SEQUENCE [LARGE SCALE GENOMIC DNA]</scope>
    <source>
        <strain evidence="2">EspeVRDwgs_2016</strain>
        <tissue evidence="2">Muscle</tissue>
    </source>
</reference>
<dbReference type="EMBL" id="VOFY01000008">
    <property type="protein sequence ID" value="KAA8590395.1"/>
    <property type="molecule type" value="Genomic_DNA"/>
</dbReference>
<feature type="region of interest" description="Disordered" evidence="1">
    <location>
        <begin position="15"/>
        <end position="41"/>
    </location>
</feature>
<comment type="caution">
    <text evidence="2">The sequence shown here is derived from an EMBL/GenBank/DDBJ whole genome shotgun (WGS) entry which is preliminary data.</text>
</comment>
<evidence type="ECO:0000313" key="2">
    <source>
        <dbReference type="EMBL" id="KAA8590395.1"/>
    </source>
</evidence>
<accession>A0A5J5DC49</accession>
<proteinExistence type="predicted"/>
<evidence type="ECO:0000256" key="1">
    <source>
        <dbReference type="SAM" id="MobiDB-lite"/>
    </source>
</evidence>
<name>A0A5J5DC49_9PERO</name>
<dbReference type="Proteomes" id="UP000327493">
    <property type="component" value="Chromosome 8"/>
</dbReference>